<dbReference type="PANTHER" id="PTHR37841:SF1">
    <property type="entry name" value="DUF3298 DOMAIN-CONTAINING PROTEIN"/>
    <property type="match status" value="1"/>
</dbReference>
<dbReference type="Gene3D" id="3.30.565.40">
    <property type="entry name" value="Fervidobacterium nodosum Rt17-B1 like"/>
    <property type="match status" value="1"/>
</dbReference>
<dbReference type="InterPro" id="IPR032774">
    <property type="entry name" value="WG_beta_rep"/>
</dbReference>
<keyword evidence="5" id="KW-1185">Reference proteome</keyword>
<evidence type="ECO:0000313" key="2">
    <source>
        <dbReference type="EMBL" id="QWU14566.1"/>
    </source>
</evidence>
<evidence type="ECO:0000313" key="3">
    <source>
        <dbReference type="EMBL" id="SEO30310.1"/>
    </source>
</evidence>
<protein>
    <submittedName>
        <fullName evidence="3">WG containing repeat-containing protein</fullName>
    </submittedName>
    <submittedName>
        <fullName evidence="2">WG repeat-containing protein</fullName>
    </submittedName>
</protein>
<reference evidence="2 5" key="2">
    <citation type="submission" date="2021-06" db="EMBL/GenBank/DDBJ databases">
        <title>Whole genome sequence of Paenibacillus sophorae DSM23020 for comparative genomics.</title>
        <authorList>
            <person name="Kim M.-J."/>
            <person name="Lee G."/>
            <person name="Shin J.-H."/>
        </authorList>
    </citation>
    <scope>NUCLEOTIDE SEQUENCE [LARGE SCALE GENOMIC DNA]</scope>
    <source>
        <strain evidence="2 5">DSM 23020</strain>
    </source>
</reference>
<dbReference type="PANTHER" id="PTHR37841">
    <property type="entry name" value="GLR2918 PROTEIN"/>
    <property type="match status" value="1"/>
</dbReference>
<dbReference type="SUPFAM" id="SSF69360">
    <property type="entry name" value="Cell wall binding repeat"/>
    <property type="match status" value="1"/>
</dbReference>
<dbReference type="Pfam" id="PF14903">
    <property type="entry name" value="WG_beta_rep"/>
    <property type="match status" value="5"/>
</dbReference>
<dbReference type="Proteomes" id="UP000198809">
    <property type="component" value="Unassembled WGS sequence"/>
</dbReference>
<dbReference type="Proteomes" id="UP000683429">
    <property type="component" value="Chromosome"/>
</dbReference>
<organism evidence="3 4">
    <name type="scientific">Paenibacillus sophorae</name>
    <dbReference type="NCBI Taxonomy" id="1333845"/>
    <lineage>
        <taxon>Bacteria</taxon>
        <taxon>Bacillati</taxon>
        <taxon>Bacillota</taxon>
        <taxon>Bacilli</taxon>
        <taxon>Bacillales</taxon>
        <taxon>Paenibacillaceae</taxon>
        <taxon>Paenibacillus</taxon>
    </lineage>
</organism>
<sequence length="651" mass="73783">MLKIDLRDTRGAKKDAWRTAEVWKWDGSGWNERISQPVQDTRNPEIAYAVVPSEPGWYRIDIHSGDADVTEEDEFQGGAELRATSLHPAPFRLKEGVLWGYIGDNGRTAIEPRFDYAEEFQENGLAVISIKDHSGLINMAGKEVVKPVYMFIGSFEEGRAVASDSRGYFLIDEKGKPLTGRRYDYLNSLQEGRALFYKQVEGQGSRYGYLDRDGREAIPAQYEDASDFKDGKALVKLRVEEFALIGKNGEVLHTYHHPFVGNPGDGLLAFQAEENGRYGYIDEEGKTVIKPQFTSALPFSEGRAVVNMAENYQNAYGLIDKNGNFVIPARYEEVQQLGENRVALGTPLNPAEPFRGSSYTIADAANGRILNTHPLRGVNRYSDGLASVYDERETYFIDRSGNRAAGMPVVPGSGTLSFSGRLIRADVDQRTSYYDRNGRQVWKENTLIPLRLPYAVEERKFKPDFNYLVYYPYVQGFSDSSVSARVNDRLKELSLVNEVIPEDKRDYSYTGDFSVSFFRKNLLQLELNGYRYPYGAAHGMPTRIFTPIDLRSGKFYELQDLFKPAINYTDRLSEIVARQIENDPQYSYVFEGAFKGIAPDQPFYVDGEALYLYFAPYEIAPYAAGFPTFRIPFAEIMGLINTEGAFWRSFH</sequence>
<dbReference type="STRING" id="1333845.SAMN04487895_106296"/>
<dbReference type="RefSeq" id="WP_036594223.1">
    <property type="nucleotide sequence ID" value="NZ_CP076607.1"/>
</dbReference>
<name>A0A1H8NL12_9BACL</name>
<dbReference type="Gene3D" id="3.90.640.20">
    <property type="entry name" value="Heat-shock cognate protein, ATPase"/>
    <property type="match status" value="1"/>
</dbReference>
<dbReference type="InterPro" id="IPR037126">
    <property type="entry name" value="PdaC/RsiV-like_sf"/>
</dbReference>
<dbReference type="OrthoDB" id="5637at2"/>
<accession>A0A1H8NL12</accession>
<evidence type="ECO:0000259" key="1">
    <source>
        <dbReference type="Pfam" id="PF11738"/>
    </source>
</evidence>
<evidence type="ECO:0000313" key="5">
    <source>
        <dbReference type="Proteomes" id="UP000683429"/>
    </source>
</evidence>
<dbReference type="AlphaFoldDB" id="A0A1H8NL12"/>
<feature type="domain" description="DUF3298" evidence="1">
    <location>
        <begin position="560"/>
        <end position="633"/>
    </location>
</feature>
<dbReference type="InterPro" id="IPR021729">
    <property type="entry name" value="DUF3298"/>
</dbReference>
<proteinExistence type="predicted"/>
<gene>
    <name evidence="2" type="ORF">KP014_21940</name>
    <name evidence="3" type="ORF">SAMN04487895_106296</name>
</gene>
<dbReference type="Pfam" id="PF11738">
    <property type="entry name" value="DUF3298"/>
    <property type="match status" value="1"/>
</dbReference>
<evidence type="ECO:0000313" key="4">
    <source>
        <dbReference type="Proteomes" id="UP000198809"/>
    </source>
</evidence>
<dbReference type="EMBL" id="FODH01000006">
    <property type="protein sequence ID" value="SEO30310.1"/>
    <property type="molecule type" value="Genomic_DNA"/>
</dbReference>
<reference evidence="3 4" key="1">
    <citation type="submission" date="2016-10" db="EMBL/GenBank/DDBJ databases">
        <authorList>
            <person name="de Groot N.N."/>
        </authorList>
    </citation>
    <scope>NUCLEOTIDE SEQUENCE [LARGE SCALE GENOMIC DNA]</scope>
    <source>
        <strain evidence="3 4">CGMCC 1.10238</strain>
    </source>
</reference>
<dbReference type="EMBL" id="CP076607">
    <property type="protein sequence ID" value="QWU14566.1"/>
    <property type="molecule type" value="Genomic_DNA"/>
</dbReference>